<feature type="region of interest" description="Disordered" evidence="1">
    <location>
        <begin position="1"/>
        <end position="73"/>
    </location>
</feature>
<evidence type="ECO:0000313" key="2">
    <source>
        <dbReference type="EMBL" id="GBG31391.1"/>
    </source>
</evidence>
<dbReference type="InParanoid" id="A0A2R5GSN9"/>
<reference evidence="2 3" key="1">
    <citation type="submission" date="2017-12" db="EMBL/GenBank/DDBJ databases">
        <title>Sequencing, de novo assembly and annotation of complete genome of a new Thraustochytrid species, strain FCC1311.</title>
        <authorList>
            <person name="Sedici K."/>
            <person name="Godart F."/>
            <person name="Aiese Cigliano R."/>
            <person name="Sanseverino W."/>
            <person name="Barakat M."/>
            <person name="Ortet P."/>
            <person name="Marechal E."/>
            <person name="Cagnac O."/>
            <person name="Amato A."/>
        </authorList>
    </citation>
    <scope>NUCLEOTIDE SEQUENCE [LARGE SCALE GENOMIC DNA]</scope>
</reference>
<dbReference type="Proteomes" id="UP000241890">
    <property type="component" value="Unassembled WGS sequence"/>
</dbReference>
<evidence type="ECO:0000313" key="3">
    <source>
        <dbReference type="Proteomes" id="UP000241890"/>
    </source>
</evidence>
<dbReference type="EMBL" id="BEYU01000096">
    <property type="protein sequence ID" value="GBG31391.1"/>
    <property type="molecule type" value="Genomic_DNA"/>
</dbReference>
<name>A0A2R5GSN9_9STRA</name>
<organism evidence="2 3">
    <name type="scientific">Hondaea fermentalgiana</name>
    <dbReference type="NCBI Taxonomy" id="2315210"/>
    <lineage>
        <taxon>Eukaryota</taxon>
        <taxon>Sar</taxon>
        <taxon>Stramenopiles</taxon>
        <taxon>Bigyra</taxon>
        <taxon>Labyrinthulomycetes</taxon>
        <taxon>Thraustochytrida</taxon>
        <taxon>Thraustochytriidae</taxon>
        <taxon>Hondaea</taxon>
    </lineage>
</organism>
<accession>A0A2R5GSN9</accession>
<feature type="compositionally biased region" description="Polar residues" evidence="1">
    <location>
        <begin position="25"/>
        <end position="34"/>
    </location>
</feature>
<dbReference type="PANTHER" id="PTHR31854:SF2">
    <property type="entry name" value="TUBULIN POLYGLUTAMYLASE COMPLEX SUBUNIT 2"/>
    <property type="match status" value="1"/>
</dbReference>
<dbReference type="InterPro" id="IPR039231">
    <property type="entry name" value="TPGS2"/>
</dbReference>
<dbReference type="AlphaFoldDB" id="A0A2R5GSN9"/>
<gene>
    <name evidence="2" type="ORF">FCC1311_076152</name>
</gene>
<evidence type="ECO:0000256" key="1">
    <source>
        <dbReference type="SAM" id="MobiDB-lite"/>
    </source>
</evidence>
<dbReference type="PANTHER" id="PTHR31854">
    <property type="entry name" value="TUBULIN POLYGLUTAMYLASE COMPLEX SUBUNIT 2"/>
    <property type="match status" value="1"/>
</dbReference>
<comment type="caution">
    <text evidence="2">The sequence shown here is derived from an EMBL/GenBank/DDBJ whole genome shotgun (WGS) entry which is preliminary data.</text>
</comment>
<proteinExistence type="predicted"/>
<feature type="compositionally biased region" description="Basic and acidic residues" evidence="1">
    <location>
        <begin position="36"/>
        <end position="47"/>
    </location>
</feature>
<dbReference type="OrthoDB" id="10249691at2759"/>
<protein>
    <submittedName>
        <fullName evidence="2">Tubulin polyglutamylase complex subunit 2</fullName>
    </submittedName>
</protein>
<keyword evidence="3" id="KW-1185">Reference proteome</keyword>
<sequence length="284" mass="31144">MRPAVGRSSEDARRGARRHELKTLSAASLLQTLPASRDDVLERKTDPESETPIQISAGSVRGPHVRAGSVSREQVKAGTNRQTCLSASAIASSALGKELSQVHAAVVARGGGIWALSEVPGVDEQAVKQWERDHGVAVAADLLDFLQATDGILVRWAVPLFGRVKDIGCLHVNSLRFIDPVASEDLRGSPIASRQAFALGKQKRVGLTALVYPRRYVSRREDQPEVWFCDLSGSWHFMAARFADYFRLALVHLGIRGWEYAFTPGGLDPVRCTLFFCYKLGFAF</sequence>